<sequence length="315" mass="32205">MSAARSASPPAARPVAIPKPSSCRKCKAPFASRNALFEHLRGACPGQQKAPAAVVATVPAPAVAVDDDFGCPTVPQPAGNLAPFFHGFSTQGLSVDDDFGNTSPPAELSTPLATALTPALAVIEAVCATILAAVVRRLTAAPAAASLSEAASPTADGASSKSSSQQQLLSAGNFSPQRHLQPAALPTAAVDAVGTTVPAAASPAINAGCKTVPAAAPPDKPSQQHLLPAGNLSPQRPNPAGKLSPLRLLLPAGNPSPQRYLQPAGKPPPQRCFQPTPLVVSYGITRRPHAPWRTDQRRLGRLQQDWRAASCCSAA</sequence>
<feature type="region of interest" description="Disordered" evidence="1">
    <location>
        <begin position="1"/>
        <end position="22"/>
    </location>
</feature>
<organism evidence="2 3">
    <name type="scientific">Ophiocordyceps sinensis (strain Co18 / CGMCC 3.14243)</name>
    <name type="common">Yarsagumba caterpillar fungus</name>
    <name type="synonym">Hirsutella sinensis</name>
    <dbReference type="NCBI Taxonomy" id="911162"/>
    <lineage>
        <taxon>Eukaryota</taxon>
        <taxon>Fungi</taxon>
        <taxon>Dikarya</taxon>
        <taxon>Ascomycota</taxon>
        <taxon>Pezizomycotina</taxon>
        <taxon>Sordariomycetes</taxon>
        <taxon>Hypocreomycetidae</taxon>
        <taxon>Hypocreales</taxon>
        <taxon>Ophiocordycipitaceae</taxon>
        <taxon>Ophiocordyceps</taxon>
    </lineage>
</organism>
<evidence type="ECO:0000256" key="1">
    <source>
        <dbReference type="SAM" id="MobiDB-lite"/>
    </source>
</evidence>
<dbReference type="HOGENOM" id="CLU_883073_0_0_1"/>
<name>T4ZY12_OPHSC</name>
<reference evidence="2 3" key="1">
    <citation type="journal article" date="2013" name="Chin. Sci. Bull.">
        <title>Genome survey uncovers the secrets of sex and lifestyle in caterpillar fungus.</title>
        <authorList>
            <person name="Hu X."/>
            <person name="Zhang Y."/>
            <person name="Xiao G."/>
            <person name="Zheng P."/>
            <person name="Xia Y."/>
            <person name="Zhang X."/>
            <person name="St Leger R.J."/>
            <person name="Liu X."/>
            <person name="Wang C."/>
        </authorList>
    </citation>
    <scope>NUCLEOTIDE SEQUENCE [LARGE SCALE GENOMIC DNA]</scope>
    <source>
        <strain evidence="3">Co18 / CGMCC 3.14243</strain>
        <tissue evidence="2">Fruit-body</tissue>
    </source>
</reference>
<dbReference type="EMBL" id="KE655773">
    <property type="protein sequence ID" value="EQK98029.1"/>
    <property type="molecule type" value="Genomic_DNA"/>
</dbReference>
<evidence type="ECO:0000313" key="3">
    <source>
        <dbReference type="Proteomes" id="UP000019374"/>
    </source>
</evidence>
<feature type="compositionally biased region" description="Low complexity" evidence="1">
    <location>
        <begin position="1"/>
        <end position="14"/>
    </location>
</feature>
<accession>T4ZY12</accession>
<proteinExistence type="predicted"/>
<dbReference type="AlphaFoldDB" id="T4ZY12"/>
<gene>
    <name evidence="2" type="ORF">OCS_06258</name>
</gene>
<evidence type="ECO:0000313" key="2">
    <source>
        <dbReference type="EMBL" id="EQK98029.1"/>
    </source>
</evidence>
<feature type="region of interest" description="Disordered" evidence="1">
    <location>
        <begin position="149"/>
        <end position="170"/>
    </location>
</feature>
<protein>
    <submittedName>
        <fullName evidence="2">Uncharacterized protein</fullName>
    </submittedName>
</protein>
<feature type="region of interest" description="Disordered" evidence="1">
    <location>
        <begin position="212"/>
        <end position="246"/>
    </location>
</feature>
<dbReference type="Proteomes" id="UP000019374">
    <property type="component" value="Unassembled WGS sequence"/>
</dbReference>